<protein>
    <recommendedName>
        <fullName evidence="2 5">DNA mismatch repair protein MutL</fullName>
    </recommendedName>
</protein>
<dbReference type="GO" id="GO:0030983">
    <property type="term" value="F:mismatched DNA binding"/>
    <property type="evidence" value="ECO:0007669"/>
    <property type="project" value="InterPro"/>
</dbReference>
<reference evidence="10" key="1">
    <citation type="submission" date="2017-04" db="EMBL/GenBank/DDBJ databases">
        <title>Comparative genomics and description of representatives of a novel lineage of planctomycetes thriving in anoxic sediments.</title>
        <authorList>
            <person name="Spring S."/>
            <person name="Bunk B."/>
            <person name="Sproer C."/>
        </authorList>
    </citation>
    <scope>NUCLEOTIDE SEQUENCE [LARGE SCALE GENOMIC DNA]</scope>
    <source>
        <strain evidence="10">ST-PulAB-D4</strain>
    </source>
</reference>
<dbReference type="Gene3D" id="3.30.1540.20">
    <property type="entry name" value="MutL, C-terminal domain, dimerisation subdomain"/>
    <property type="match status" value="1"/>
</dbReference>
<proteinExistence type="inferred from homology"/>
<dbReference type="Pfam" id="PF08676">
    <property type="entry name" value="MutL_C"/>
    <property type="match status" value="1"/>
</dbReference>
<feature type="region of interest" description="Disordered" evidence="6">
    <location>
        <begin position="403"/>
        <end position="436"/>
    </location>
</feature>
<dbReference type="InterPro" id="IPR036890">
    <property type="entry name" value="HATPase_C_sf"/>
</dbReference>
<comment type="function">
    <text evidence="5">This protein is involved in the repair of mismatches in DNA. It is required for dam-dependent methyl-directed DNA mismatch repair. May act as a 'molecular matchmaker', a protein that promotes the formation of a stable complex between two or more DNA-binding proteins in an ATP-dependent manner without itself being part of a final effector complex.</text>
</comment>
<dbReference type="KEGG" id="pbp:STSP1_02184"/>
<dbReference type="Gene3D" id="3.30.230.10">
    <property type="match status" value="1"/>
</dbReference>
<dbReference type="InterPro" id="IPR042121">
    <property type="entry name" value="MutL_C_regsub"/>
</dbReference>
<feature type="domain" description="DNA mismatch repair protein S5" evidence="8">
    <location>
        <begin position="215"/>
        <end position="333"/>
    </location>
</feature>
<name>A0A1W6LPT1_9BACT</name>
<dbReference type="GO" id="GO:0140664">
    <property type="term" value="F:ATP-dependent DNA damage sensor activity"/>
    <property type="evidence" value="ECO:0007669"/>
    <property type="project" value="InterPro"/>
</dbReference>
<dbReference type="SMART" id="SM01340">
    <property type="entry name" value="DNA_mis_repair"/>
    <property type="match status" value="1"/>
</dbReference>
<dbReference type="InterPro" id="IPR042120">
    <property type="entry name" value="MutL_C_dimsub"/>
</dbReference>
<evidence type="ECO:0000256" key="5">
    <source>
        <dbReference type="HAMAP-Rule" id="MF_00149"/>
    </source>
</evidence>
<dbReference type="InterPro" id="IPR014790">
    <property type="entry name" value="MutL_C"/>
</dbReference>
<dbReference type="CDD" id="cd16926">
    <property type="entry name" value="HATPase_MutL-MLH-PMS-like"/>
    <property type="match status" value="1"/>
</dbReference>
<dbReference type="PROSITE" id="PS00058">
    <property type="entry name" value="DNA_MISMATCH_REPAIR_1"/>
    <property type="match status" value="1"/>
</dbReference>
<dbReference type="InterPro" id="IPR014762">
    <property type="entry name" value="DNA_mismatch_repair_CS"/>
</dbReference>
<dbReference type="InterPro" id="IPR020568">
    <property type="entry name" value="Ribosomal_Su5_D2-typ_SF"/>
</dbReference>
<accession>A0A1W6LPT1</accession>
<dbReference type="InterPro" id="IPR013507">
    <property type="entry name" value="DNA_mismatch_S5_2-like"/>
</dbReference>
<dbReference type="InterPro" id="IPR037198">
    <property type="entry name" value="MutL_C_sf"/>
</dbReference>
<evidence type="ECO:0000259" key="7">
    <source>
        <dbReference type="SMART" id="SM00853"/>
    </source>
</evidence>
<keyword evidence="10" id="KW-1185">Reference proteome</keyword>
<gene>
    <name evidence="5 9" type="primary">mutL</name>
    <name evidence="9" type="ORF">STSP1_02184</name>
</gene>
<evidence type="ECO:0000313" key="9">
    <source>
        <dbReference type="EMBL" id="ARN57761.1"/>
    </source>
</evidence>
<sequence length="652" mass="73559">MADNTTSRRIHILDKNMVNMIAAGEVIERPASVVKELLENSIDASADRVHLHIEDGGKKLIQITDNGTGISAEDIPDAFEPHATSKIRTVEDLTSIRSMGFRGEALASIGSIASVKLTSRTKDSIQANSINIDCGEKGEVVPDSSDYGTTIEVRNIFYKLPARRKFLRTANTEMGHISEQFTRLALANPQLEMKLSHNRRVLHNLPKGQSIEQRIGELISKEIRDNLISIENQERGIMVRAQICTPSISRGTNKFQYTFLNGRYIRDKFISHAIKEAYRGLLEPGKHPVTFIFLEMPYESYDVNVHPTKTEIRFDNPNLVHSQVLASLREKLLNVKTEVQGSISSAEFDRFPSGGESGKSNAGAAFQTSEGLDEAMNRNSSEYAERIRESMQNFFENSGSGARKDLPGFWNQRPSGGAGIQSPRRPFAPDEPSGRRFERAAEDFSLPPIENRPETELPLKKWLQVHNSYILNETEDGFEIIDQHALHERIIYEKMYARIKDQSTGALESQKLLIPETFEVREKDREILESSIELLEKLGIHIEPFGPETWAVQSFPTLLRKASPSEFMSDFVERLSDTQIQPGREELVHCVLDTASCKAAIKAGQKLGDEEIQHLLEEAEQTERSSRCPHGRPSRIRFSIKDLEKQFKRTGF</sequence>
<dbReference type="InterPro" id="IPR038973">
    <property type="entry name" value="MutL/Mlh/Pms-like"/>
</dbReference>
<evidence type="ECO:0000256" key="6">
    <source>
        <dbReference type="SAM" id="MobiDB-lite"/>
    </source>
</evidence>
<feature type="domain" description="MutL C-terminal dimerisation" evidence="7">
    <location>
        <begin position="461"/>
        <end position="607"/>
    </location>
</feature>
<evidence type="ECO:0000256" key="1">
    <source>
        <dbReference type="ARBA" id="ARBA00006082"/>
    </source>
</evidence>
<dbReference type="SUPFAM" id="SSF118116">
    <property type="entry name" value="DNA mismatch repair protein MutL"/>
    <property type="match status" value="1"/>
</dbReference>
<dbReference type="GO" id="GO:0005524">
    <property type="term" value="F:ATP binding"/>
    <property type="evidence" value="ECO:0007669"/>
    <property type="project" value="InterPro"/>
</dbReference>
<dbReference type="SUPFAM" id="SSF55874">
    <property type="entry name" value="ATPase domain of HSP90 chaperone/DNA topoisomerase II/histidine kinase"/>
    <property type="match status" value="1"/>
</dbReference>
<dbReference type="CDD" id="cd00782">
    <property type="entry name" value="MutL_Trans"/>
    <property type="match status" value="1"/>
</dbReference>
<dbReference type="PANTHER" id="PTHR10073">
    <property type="entry name" value="DNA MISMATCH REPAIR PROTEIN MLH, PMS, MUTL"/>
    <property type="match status" value="1"/>
</dbReference>
<dbReference type="Pfam" id="PF13589">
    <property type="entry name" value="HATPase_c_3"/>
    <property type="match status" value="1"/>
</dbReference>
<dbReference type="NCBIfam" id="TIGR00585">
    <property type="entry name" value="mutl"/>
    <property type="match status" value="1"/>
</dbReference>
<dbReference type="InterPro" id="IPR002099">
    <property type="entry name" value="MutL/Mlh/PMS"/>
</dbReference>
<evidence type="ECO:0000259" key="8">
    <source>
        <dbReference type="SMART" id="SM01340"/>
    </source>
</evidence>
<dbReference type="FunFam" id="3.30.565.10:FF:000003">
    <property type="entry name" value="DNA mismatch repair endonuclease MutL"/>
    <property type="match status" value="1"/>
</dbReference>
<dbReference type="GO" id="GO:0006298">
    <property type="term" value="P:mismatch repair"/>
    <property type="evidence" value="ECO:0007669"/>
    <property type="project" value="UniProtKB-UniRule"/>
</dbReference>
<dbReference type="Pfam" id="PF01119">
    <property type="entry name" value="DNA_mis_repair"/>
    <property type="match status" value="1"/>
</dbReference>
<keyword evidence="3 5" id="KW-0227">DNA damage</keyword>
<dbReference type="SUPFAM" id="SSF54211">
    <property type="entry name" value="Ribosomal protein S5 domain 2-like"/>
    <property type="match status" value="1"/>
</dbReference>
<evidence type="ECO:0000256" key="2">
    <source>
        <dbReference type="ARBA" id="ARBA00021975"/>
    </source>
</evidence>
<dbReference type="STRING" id="1941349.STSP1_02184"/>
<dbReference type="GO" id="GO:0016887">
    <property type="term" value="F:ATP hydrolysis activity"/>
    <property type="evidence" value="ECO:0007669"/>
    <property type="project" value="InterPro"/>
</dbReference>
<dbReference type="InterPro" id="IPR014721">
    <property type="entry name" value="Ribsml_uS5_D2-typ_fold_subgr"/>
</dbReference>
<dbReference type="SMART" id="SM00853">
    <property type="entry name" value="MutL_C"/>
    <property type="match status" value="1"/>
</dbReference>
<dbReference type="Proteomes" id="UP000193334">
    <property type="component" value="Chromosome"/>
</dbReference>
<evidence type="ECO:0000256" key="4">
    <source>
        <dbReference type="ARBA" id="ARBA00023204"/>
    </source>
</evidence>
<dbReference type="EMBL" id="CP021023">
    <property type="protein sequence ID" value="ARN57761.1"/>
    <property type="molecule type" value="Genomic_DNA"/>
</dbReference>
<dbReference type="AlphaFoldDB" id="A0A1W6LPT1"/>
<dbReference type="HAMAP" id="MF_00149">
    <property type="entry name" value="DNA_mis_repair"/>
    <property type="match status" value="1"/>
</dbReference>
<dbReference type="PANTHER" id="PTHR10073:SF12">
    <property type="entry name" value="DNA MISMATCH REPAIR PROTEIN MLH1"/>
    <property type="match status" value="1"/>
</dbReference>
<dbReference type="RefSeq" id="WP_085756382.1">
    <property type="nucleotide sequence ID" value="NZ_CP021023.1"/>
</dbReference>
<evidence type="ECO:0000313" key="10">
    <source>
        <dbReference type="Proteomes" id="UP000193334"/>
    </source>
</evidence>
<keyword evidence="4 5" id="KW-0234">DNA repair</keyword>
<feature type="region of interest" description="Disordered" evidence="6">
    <location>
        <begin position="350"/>
        <end position="380"/>
    </location>
</feature>
<dbReference type="Gene3D" id="3.30.1370.100">
    <property type="entry name" value="MutL, C-terminal domain, regulatory subdomain"/>
    <property type="match status" value="1"/>
</dbReference>
<dbReference type="InterPro" id="IPR020667">
    <property type="entry name" value="DNA_mismatch_repair_MutL"/>
</dbReference>
<comment type="similarity">
    <text evidence="1 5">Belongs to the DNA mismatch repair MutL/HexB family.</text>
</comment>
<dbReference type="GO" id="GO:0032300">
    <property type="term" value="C:mismatch repair complex"/>
    <property type="evidence" value="ECO:0007669"/>
    <property type="project" value="InterPro"/>
</dbReference>
<evidence type="ECO:0000256" key="3">
    <source>
        <dbReference type="ARBA" id="ARBA00022763"/>
    </source>
</evidence>
<dbReference type="Gene3D" id="3.30.565.10">
    <property type="entry name" value="Histidine kinase-like ATPase, C-terminal domain"/>
    <property type="match status" value="1"/>
</dbReference>
<organism evidence="9 10">
    <name type="scientific">Sedimentisphaera salicampi</name>
    <dbReference type="NCBI Taxonomy" id="1941349"/>
    <lineage>
        <taxon>Bacteria</taxon>
        <taxon>Pseudomonadati</taxon>
        <taxon>Planctomycetota</taxon>
        <taxon>Phycisphaerae</taxon>
        <taxon>Sedimentisphaerales</taxon>
        <taxon>Sedimentisphaeraceae</taxon>
        <taxon>Sedimentisphaera</taxon>
    </lineage>
</organism>